<accession>S3CVP0</accession>
<evidence type="ECO:0000256" key="1">
    <source>
        <dbReference type="ARBA" id="ARBA00003019"/>
    </source>
</evidence>
<keyword evidence="14" id="KW-1185">Reference proteome</keyword>
<comment type="subcellular location">
    <subcellularLocation>
        <location evidence="2">Cell membrane</location>
        <topology evidence="2">Multi-pass membrane protein</topology>
    </subcellularLocation>
</comment>
<organism evidence="13 14">
    <name type="scientific">Ophiostoma piceae (strain UAMH 11346)</name>
    <name type="common">Sap stain fungus</name>
    <dbReference type="NCBI Taxonomy" id="1262450"/>
    <lineage>
        <taxon>Eukaryota</taxon>
        <taxon>Fungi</taxon>
        <taxon>Dikarya</taxon>
        <taxon>Ascomycota</taxon>
        <taxon>Pezizomycotina</taxon>
        <taxon>Sordariomycetes</taxon>
        <taxon>Sordariomycetidae</taxon>
        <taxon>Ophiostomatales</taxon>
        <taxon>Ophiostomataceae</taxon>
        <taxon>Ophiostoma</taxon>
    </lineage>
</organism>
<dbReference type="PANTHER" id="PTHR23516:SF1">
    <property type="entry name" value="MOLYBDATE-ANION TRANSPORTER"/>
    <property type="match status" value="1"/>
</dbReference>
<feature type="transmembrane region" description="Helical" evidence="12">
    <location>
        <begin position="328"/>
        <end position="351"/>
    </location>
</feature>
<feature type="transmembrane region" description="Helical" evidence="12">
    <location>
        <begin position="121"/>
        <end position="141"/>
    </location>
</feature>
<sequence>MDIYKANLTGLLGLCASLYAGQSWFVDSTASRIERKDSKTTESKTVKLQAAASTRSLDFLAVYALVMAADWLQGPFLYSLYTEEHGVAPGHVPMLFATGFVAGGVSASFVGSAADRHGRKLACLVFCAAYAASCVLTIASGSLPVLLAGRVLGGISTSLLFSVFESWMVTDFWEREKYETSPTGEFSEEAVEKKYTKEMADAASARLSHTFGRMGTVNSLAAIASGVFSEWVVAVSGTRKAPFVASAALLAAAFWLISTKWDENYGEPDEKEDGGGVMPVLSDPRVLVLGLASTLFEGSMYLFVFFWTPALKDAAQLASSSSSAPTDLPYGIIFASFMAAAMAATLTFNIVTAQLRLVRCVTLLLGLLGAAEVVFTLLSSTTALASLTEQHIFWLFCLFEGCVGTYWPCMGYLKGQVVPDGARAQVYALLRVPLNIFVVAALLLTHDGEYFKVFGVCSTLLLGAIAGVLAMVVNEPDLH</sequence>
<comment type="function">
    <text evidence="1">Mediates high-affinity intracellular uptake of the rare oligo-element molybdenum.</text>
</comment>
<keyword evidence="5" id="KW-1003">Cell membrane</keyword>
<feature type="transmembrane region" description="Helical" evidence="12">
    <location>
        <begin position="94"/>
        <end position="114"/>
    </location>
</feature>
<dbReference type="VEuPathDB" id="FungiDB:F503_06389"/>
<evidence type="ECO:0000256" key="7">
    <source>
        <dbReference type="ARBA" id="ARBA00022989"/>
    </source>
</evidence>
<evidence type="ECO:0000256" key="12">
    <source>
        <dbReference type="SAM" id="Phobius"/>
    </source>
</evidence>
<evidence type="ECO:0000256" key="4">
    <source>
        <dbReference type="ARBA" id="ARBA00022448"/>
    </source>
</evidence>
<keyword evidence="7 12" id="KW-1133">Transmembrane helix</keyword>
<keyword evidence="6 12" id="KW-0812">Transmembrane</keyword>
<evidence type="ECO:0000256" key="3">
    <source>
        <dbReference type="ARBA" id="ARBA00021242"/>
    </source>
</evidence>
<dbReference type="EMBL" id="KE148159">
    <property type="protein sequence ID" value="EPE04840.1"/>
    <property type="molecule type" value="Genomic_DNA"/>
</dbReference>
<dbReference type="AlphaFoldDB" id="S3CVP0"/>
<feature type="transmembrane region" description="Helical" evidence="12">
    <location>
        <begin position="286"/>
        <end position="308"/>
    </location>
</feature>
<dbReference type="SUPFAM" id="SSF103473">
    <property type="entry name" value="MFS general substrate transporter"/>
    <property type="match status" value="1"/>
</dbReference>
<evidence type="ECO:0000256" key="6">
    <source>
        <dbReference type="ARBA" id="ARBA00022692"/>
    </source>
</evidence>
<keyword evidence="8" id="KW-0406">Ion transport</keyword>
<evidence type="ECO:0000313" key="13">
    <source>
        <dbReference type="EMBL" id="EPE04840.1"/>
    </source>
</evidence>
<evidence type="ECO:0000256" key="9">
    <source>
        <dbReference type="ARBA" id="ARBA00023136"/>
    </source>
</evidence>
<feature type="transmembrane region" description="Helical" evidence="12">
    <location>
        <begin position="392"/>
        <end position="413"/>
    </location>
</feature>
<dbReference type="Proteomes" id="UP000016923">
    <property type="component" value="Unassembled WGS sequence"/>
</dbReference>
<dbReference type="PANTHER" id="PTHR23516">
    <property type="entry name" value="SAM (S-ADENOSYL METHIONINE) TRANSPORTER"/>
    <property type="match status" value="1"/>
</dbReference>
<dbReference type="OMA" id="CCGWVVL"/>
<reference evidence="13 14" key="1">
    <citation type="journal article" date="2013" name="BMC Genomics">
        <title>The genome and transcriptome of the pine saprophyte Ophiostoma piceae, and a comparison with the bark beetle-associated pine pathogen Grosmannia clavigera.</title>
        <authorList>
            <person name="Haridas S."/>
            <person name="Wang Y."/>
            <person name="Lim L."/>
            <person name="Massoumi Alamouti S."/>
            <person name="Jackman S."/>
            <person name="Docking R."/>
            <person name="Robertson G."/>
            <person name="Birol I."/>
            <person name="Bohlmann J."/>
            <person name="Breuil C."/>
        </authorList>
    </citation>
    <scope>NUCLEOTIDE SEQUENCE [LARGE SCALE GENOMIC DNA]</scope>
    <source>
        <strain evidence="13 14">UAMH 11346</strain>
    </source>
</reference>
<feature type="transmembrane region" description="Helical" evidence="12">
    <location>
        <begin position="147"/>
        <end position="169"/>
    </location>
</feature>
<feature type="transmembrane region" description="Helical" evidence="12">
    <location>
        <begin position="450"/>
        <end position="473"/>
    </location>
</feature>
<feature type="transmembrane region" description="Helical" evidence="12">
    <location>
        <begin position="425"/>
        <end position="444"/>
    </location>
</feature>
<evidence type="ECO:0000256" key="5">
    <source>
        <dbReference type="ARBA" id="ARBA00022475"/>
    </source>
</evidence>
<proteinExistence type="predicted"/>
<dbReference type="Gene3D" id="1.20.1250.20">
    <property type="entry name" value="MFS general substrate transporter like domains"/>
    <property type="match status" value="1"/>
</dbReference>
<evidence type="ECO:0000313" key="14">
    <source>
        <dbReference type="Proteomes" id="UP000016923"/>
    </source>
</evidence>
<dbReference type="STRING" id="1262450.S3CVP0"/>
<gene>
    <name evidence="13" type="ORF">F503_06389</name>
</gene>
<feature type="transmembrane region" description="Helical" evidence="12">
    <location>
        <begin position="363"/>
        <end position="386"/>
    </location>
</feature>
<dbReference type="eggNOG" id="KOG4332">
    <property type="taxonomic scope" value="Eukaryota"/>
</dbReference>
<dbReference type="Pfam" id="PF05631">
    <property type="entry name" value="MFS_5"/>
    <property type="match status" value="1"/>
</dbReference>
<keyword evidence="4" id="KW-0813">Transport</keyword>
<evidence type="ECO:0000256" key="2">
    <source>
        <dbReference type="ARBA" id="ARBA00004651"/>
    </source>
</evidence>
<dbReference type="InterPro" id="IPR036259">
    <property type="entry name" value="MFS_trans_sf"/>
</dbReference>
<evidence type="ECO:0000256" key="8">
    <source>
        <dbReference type="ARBA" id="ARBA00023065"/>
    </source>
</evidence>
<dbReference type="OrthoDB" id="263957at2759"/>
<keyword evidence="9 12" id="KW-0472">Membrane</keyword>
<evidence type="ECO:0000256" key="11">
    <source>
        <dbReference type="ARBA" id="ARBA00032555"/>
    </source>
</evidence>
<dbReference type="GO" id="GO:0015098">
    <property type="term" value="F:molybdate ion transmembrane transporter activity"/>
    <property type="evidence" value="ECO:0007669"/>
    <property type="project" value="InterPro"/>
</dbReference>
<protein>
    <recommendedName>
        <fullName evidence="3">Molybdate-anion transporter</fullName>
    </recommendedName>
    <alternativeName>
        <fullName evidence="10">Major facilitator superfamily domain-containing protein 5</fullName>
    </alternativeName>
    <alternativeName>
        <fullName evidence="11">Molybdate transporter 2 homolog</fullName>
    </alternativeName>
</protein>
<name>S3CVP0_OPHP1</name>
<dbReference type="GO" id="GO:0005886">
    <property type="term" value="C:plasma membrane"/>
    <property type="evidence" value="ECO:0007669"/>
    <property type="project" value="UniProtKB-SubCell"/>
</dbReference>
<dbReference type="InterPro" id="IPR008509">
    <property type="entry name" value="MOT2/MFSD5"/>
</dbReference>
<feature type="transmembrane region" description="Helical" evidence="12">
    <location>
        <begin position="57"/>
        <end position="74"/>
    </location>
</feature>
<dbReference type="GO" id="GO:0006811">
    <property type="term" value="P:monoatomic ion transport"/>
    <property type="evidence" value="ECO:0007669"/>
    <property type="project" value="UniProtKB-KW"/>
</dbReference>
<dbReference type="HOGENOM" id="CLU_034007_2_0_1"/>
<evidence type="ECO:0000256" key="10">
    <source>
        <dbReference type="ARBA" id="ARBA00030646"/>
    </source>
</evidence>